<protein>
    <submittedName>
        <fullName evidence="2">Uncharacterized protein</fullName>
    </submittedName>
</protein>
<dbReference type="Proteomes" id="UP001144280">
    <property type="component" value="Unassembled WGS sequence"/>
</dbReference>
<evidence type="ECO:0000256" key="1">
    <source>
        <dbReference type="SAM" id="MobiDB-lite"/>
    </source>
</evidence>
<organism evidence="2 3">
    <name type="scientific">Phytohabitans aurantiacus</name>
    <dbReference type="NCBI Taxonomy" id="3016789"/>
    <lineage>
        <taxon>Bacteria</taxon>
        <taxon>Bacillati</taxon>
        <taxon>Actinomycetota</taxon>
        <taxon>Actinomycetes</taxon>
        <taxon>Micromonosporales</taxon>
        <taxon>Micromonosporaceae</taxon>
    </lineage>
</organism>
<feature type="region of interest" description="Disordered" evidence="1">
    <location>
        <begin position="104"/>
        <end position="130"/>
    </location>
</feature>
<keyword evidence="3" id="KW-1185">Reference proteome</keyword>
<proteinExistence type="predicted"/>
<dbReference type="RefSeq" id="WP_281900523.1">
    <property type="nucleotide sequence ID" value="NZ_BSDI01000032.1"/>
</dbReference>
<feature type="region of interest" description="Disordered" evidence="1">
    <location>
        <begin position="26"/>
        <end position="48"/>
    </location>
</feature>
<dbReference type="EMBL" id="BSDI01000032">
    <property type="protein sequence ID" value="GLI00301.1"/>
    <property type="molecule type" value="Genomic_DNA"/>
</dbReference>
<reference evidence="2" key="1">
    <citation type="submission" date="2022-12" db="EMBL/GenBank/DDBJ databases">
        <title>New Phytohabitans aurantiacus sp. RD004123 nov., an actinomycete isolated from soil.</title>
        <authorList>
            <person name="Triningsih D.W."/>
            <person name="Harunari E."/>
            <person name="Igarashi Y."/>
        </authorList>
    </citation>
    <scope>NUCLEOTIDE SEQUENCE</scope>
    <source>
        <strain evidence="2">RD004123</strain>
    </source>
</reference>
<accession>A0ABQ5R0N4</accession>
<sequence length="218" mass="24390">MAWYLNPALTRFREAVNAAYPLRDKASDGTIGDEAHQATASDHNPDADGSVDAWDMDVNLRTADDAAAIEALKDTFEAHPASRYWIHNRQIATRSNGWRREPYTGANPHTQHVHWNSRESHENSTTPWEVDPMPTADEIAAAVWAHKHTNPVTKQPQAKGTVLQYMDAVHDEKARIVLERLDAVEQRLADLPAPGTVVITDEQLERVLRKVYGSLDAT</sequence>
<gene>
    <name evidence="2" type="ORF">Pa4123_55770</name>
</gene>
<evidence type="ECO:0000313" key="3">
    <source>
        <dbReference type="Proteomes" id="UP001144280"/>
    </source>
</evidence>
<comment type="caution">
    <text evidence="2">The sequence shown here is derived from an EMBL/GenBank/DDBJ whole genome shotgun (WGS) entry which is preliminary data.</text>
</comment>
<evidence type="ECO:0000313" key="2">
    <source>
        <dbReference type="EMBL" id="GLI00301.1"/>
    </source>
</evidence>
<name>A0ABQ5R0N4_9ACTN</name>